<feature type="domain" description="Calcineurin-like phosphoesterase" evidence="15">
    <location>
        <begin position="44"/>
        <end position="293"/>
    </location>
</feature>
<dbReference type="EMBL" id="MCGR01000019">
    <property type="protein sequence ID" value="ORY83472.1"/>
    <property type="molecule type" value="Genomic_DNA"/>
</dbReference>
<feature type="signal peptide" evidence="14">
    <location>
        <begin position="1"/>
        <end position="19"/>
    </location>
</feature>
<dbReference type="InterPro" id="IPR029052">
    <property type="entry name" value="Metallo-depent_PP-like"/>
</dbReference>
<keyword evidence="7 12" id="KW-0378">Hydrolase</keyword>
<accession>A0A1Y2FHR0</accession>
<dbReference type="Proteomes" id="UP000193467">
    <property type="component" value="Unassembled WGS sequence"/>
</dbReference>
<evidence type="ECO:0000313" key="17">
    <source>
        <dbReference type="Proteomes" id="UP000193467"/>
    </source>
</evidence>
<evidence type="ECO:0000256" key="7">
    <source>
        <dbReference type="ARBA" id="ARBA00022801"/>
    </source>
</evidence>
<dbReference type="STRING" id="106004.A0A1Y2FHR0"/>
<dbReference type="GO" id="GO:0005615">
    <property type="term" value="C:extracellular space"/>
    <property type="evidence" value="ECO:0007669"/>
    <property type="project" value="TreeGrafter"/>
</dbReference>
<dbReference type="InterPro" id="IPR041805">
    <property type="entry name" value="ASMase/PPN1_MPP"/>
</dbReference>
<dbReference type="CDD" id="cd00842">
    <property type="entry name" value="MPP_ASMase"/>
    <property type="match status" value="1"/>
</dbReference>
<keyword evidence="6" id="KW-0812">Transmembrane</keyword>
<evidence type="ECO:0000256" key="14">
    <source>
        <dbReference type="SAM" id="SignalP"/>
    </source>
</evidence>
<dbReference type="InterPro" id="IPR004843">
    <property type="entry name" value="Calcineurin-like_PHP"/>
</dbReference>
<feature type="compositionally biased region" description="Low complexity" evidence="13">
    <location>
        <begin position="344"/>
        <end position="357"/>
    </location>
</feature>
<comment type="subcellular location">
    <subcellularLocation>
        <location evidence="1">Vacuole membrane</location>
        <topology evidence="1">Single-pass type II membrane protein</topology>
    </subcellularLocation>
</comment>
<keyword evidence="17" id="KW-1185">Reference proteome</keyword>
<feature type="region of interest" description="Disordered" evidence="13">
    <location>
        <begin position="495"/>
        <end position="524"/>
    </location>
</feature>
<evidence type="ECO:0000256" key="3">
    <source>
        <dbReference type="ARBA" id="ARBA00012459"/>
    </source>
</evidence>
<dbReference type="GO" id="GO:0000298">
    <property type="term" value="F:endopolyphosphatase activity"/>
    <property type="evidence" value="ECO:0007669"/>
    <property type="project" value="UniProtKB-EC"/>
</dbReference>
<keyword evidence="10 12" id="KW-0472">Membrane</keyword>
<evidence type="ECO:0000256" key="6">
    <source>
        <dbReference type="ARBA" id="ARBA00022692"/>
    </source>
</evidence>
<keyword evidence="9" id="KW-1133">Transmembrane helix</keyword>
<dbReference type="PANTHER" id="PTHR10340">
    <property type="entry name" value="SPHINGOMYELIN PHOSPHODIESTERASE"/>
    <property type="match status" value="1"/>
</dbReference>
<protein>
    <recommendedName>
        <fullName evidence="4 12">Endopolyphosphatase</fullName>
        <ecNumber evidence="3 12">3.6.1.10</ecNumber>
    </recommendedName>
</protein>
<feature type="chain" id="PRO_5012960259" description="Endopolyphosphatase" evidence="14">
    <location>
        <begin position="20"/>
        <end position="666"/>
    </location>
</feature>
<dbReference type="InterPro" id="IPR012358">
    <property type="entry name" value="EndopolyPtase_N1"/>
</dbReference>
<comment type="similarity">
    <text evidence="2">Belongs to the endopolyphosphatase PPN1 family.</text>
</comment>
<dbReference type="GO" id="GO:0005774">
    <property type="term" value="C:vacuolar membrane"/>
    <property type="evidence" value="ECO:0007669"/>
    <property type="project" value="UniProtKB-SubCell"/>
</dbReference>
<dbReference type="GO" id="GO:0004309">
    <property type="term" value="F:exopolyphosphatase activity"/>
    <property type="evidence" value="ECO:0007669"/>
    <property type="project" value="TreeGrafter"/>
</dbReference>
<gene>
    <name evidence="16" type="ORF">BCR35DRAFT_321209</name>
</gene>
<dbReference type="Pfam" id="PF00149">
    <property type="entry name" value="Metallophos"/>
    <property type="match status" value="1"/>
</dbReference>
<evidence type="ECO:0000256" key="4">
    <source>
        <dbReference type="ARBA" id="ARBA00014458"/>
    </source>
</evidence>
<comment type="function">
    <text evidence="12">Catalyzes the hydrolysis of inorganic polyphosphate (polyP) chains of many hundreds of phosphate residues into shorter lengths.</text>
</comment>
<evidence type="ECO:0000256" key="13">
    <source>
        <dbReference type="SAM" id="MobiDB-lite"/>
    </source>
</evidence>
<dbReference type="PANTHER" id="PTHR10340:SF55">
    <property type="entry name" value="ENDOPOLYPHOSPHATASE"/>
    <property type="match status" value="1"/>
</dbReference>
<evidence type="ECO:0000256" key="12">
    <source>
        <dbReference type="PIRNR" id="PIRNR027093"/>
    </source>
</evidence>
<comment type="catalytic activity">
    <reaction evidence="12">
        <text>[phosphate](n+1) + n H2O = (n+1) phosphate + n H(+)</text>
        <dbReference type="Rhea" id="RHEA:22452"/>
        <dbReference type="Rhea" id="RHEA-COMP:14280"/>
        <dbReference type="ChEBI" id="CHEBI:15377"/>
        <dbReference type="ChEBI" id="CHEBI:15378"/>
        <dbReference type="ChEBI" id="CHEBI:16838"/>
        <dbReference type="ChEBI" id="CHEBI:43474"/>
        <dbReference type="EC" id="3.6.1.10"/>
    </reaction>
</comment>
<name>A0A1Y2FHR0_9BASI</name>
<dbReference type="EC" id="3.6.1.10" evidence="3 12"/>
<evidence type="ECO:0000256" key="10">
    <source>
        <dbReference type="ARBA" id="ARBA00023136"/>
    </source>
</evidence>
<dbReference type="Gene3D" id="3.60.21.10">
    <property type="match status" value="1"/>
</dbReference>
<keyword evidence="11" id="KW-0325">Glycoprotein</keyword>
<dbReference type="GO" id="GO:0008081">
    <property type="term" value="F:phosphoric diester hydrolase activity"/>
    <property type="evidence" value="ECO:0007669"/>
    <property type="project" value="TreeGrafter"/>
</dbReference>
<dbReference type="FunCoup" id="A0A1Y2FHR0">
    <property type="interactions" value="52"/>
</dbReference>
<organism evidence="16 17">
    <name type="scientific">Leucosporidium creatinivorum</name>
    <dbReference type="NCBI Taxonomy" id="106004"/>
    <lineage>
        <taxon>Eukaryota</taxon>
        <taxon>Fungi</taxon>
        <taxon>Dikarya</taxon>
        <taxon>Basidiomycota</taxon>
        <taxon>Pucciniomycotina</taxon>
        <taxon>Microbotryomycetes</taxon>
        <taxon>Leucosporidiales</taxon>
        <taxon>Leucosporidium</taxon>
    </lineage>
</organism>
<sequence>MRPTTSAFSLVALVSLVAASSQLPLIPQIVEQELSTEATQLQGRFIHLTDMHPDTFYRYNSSESSACHGGGKDDDSEDRAGYWGTSVSDCDAPLTLINATFDWLEEHYKGKVDFVVWTGDNARHDIDTRFPRSLPEILRLNRYIASRMRKTFGKVPIVTSIGNNDIFPHNIMFAGPSTITNELLSVWKHFIPEVHLHSFARGGYYSIEAIPGQLLLISLNTLYFYENNKAVDGCPSFSKKARAFKKDDDPGTEELLWLEQQLLLARARGMQVWMTGHVPATKSNWYQGCYSRYGELVLSFHDTIVGHLFGHMNVDHFSFIQSHDVMPKKKKKGKGKRKGKKHLLPSSADSLSLDNSPVDSETSSLPFSTFGSTSTLVNNLFKQYENLPSEKKAKERDFNVVHINPSVIPTYLPAFRVWEYNTTIEGKWRQPPSLEMARGGNETMAFEWAEEEEEDQDDDKSSLSNLASFLEHLLPSSLSRPLFALLAPTSRFSPSKPITPLKKKKKRPNYPPLPRYSSKHSPSRSNAFLTPLGFTQYFLRLDDFNAHEGYGSAARLQKGGERPRPEWVVEYTTRPAEEVAERLQGAFDAEEDGELGLWPEEVVKAVKGGKGLKEVVKKLREEDVTPYEMKDLTLGRWLKLARRIAAGGREWKDYRKRMFVSSKGED</sequence>
<evidence type="ECO:0000256" key="5">
    <source>
        <dbReference type="ARBA" id="ARBA00022554"/>
    </source>
</evidence>
<evidence type="ECO:0000256" key="1">
    <source>
        <dbReference type="ARBA" id="ARBA00004576"/>
    </source>
</evidence>
<dbReference type="GO" id="GO:0000324">
    <property type="term" value="C:fungal-type vacuole"/>
    <property type="evidence" value="ECO:0007669"/>
    <property type="project" value="TreeGrafter"/>
</dbReference>
<dbReference type="AlphaFoldDB" id="A0A1Y2FHR0"/>
<dbReference type="PIRSF" id="PIRSF027093">
    <property type="entry name" value="EndopolyPtase_N1"/>
    <property type="match status" value="1"/>
</dbReference>
<keyword evidence="14" id="KW-0732">Signal</keyword>
<evidence type="ECO:0000256" key="2">
    <source>
        <dbReference type="ARBA" id="ARBA00010399"/>
    </source>
</evidence>
<dbReference type="OrthoDB" id="348678at2759"/>
<dbReference type="SUPFAM" id="SSF56300">
    <property type="entry name" value="Metallo-dependent phosphatases"/>
    <property type="match status" value="1"/>
</dbReference>
<keyword evidence="8" id="KW-0735">Signal-anchor</keyword>
<feature type="compositionally biased region" description="Basic residues" evidence="13">
    <location>
        <begin position="328"/>
        <end position="343"/>
    </location>
</feature>
<evidence type="ECO:0000313" key="16">
    <source>
        <dbReference type="EMBL" id="ORY83472.1"/>
    </source>
</evidence>
<dbReference type="GO" id="GO:0006798">
    <property type="term" value="P:polyphosphate catabolic process"/>
    <property type="evidence" value="ECO:0007669"/>
    <property type="project" value="TreeGrafter"/>
</dbReference>
<proteinExistence type="inferred from homology"/>
<dbReference type="InParanoid" id="A0A1Y2FHR0"/>
<reference evidence="16 17" key="1">
    <citation type="submission" date="2016-07" db="EMBL/GenBank/DDBJ databases">
        <title>Pervasive Adenine N6-methylation of Active Genes in Fungi.</title>
        <authorList>
            <consortium name="DOE Joint Genome Institute"/>
            <person name="Mondo S.J."/>
            <person name="Dannebaum R.O."/>
            <person name="Kuo R.C."/>
            <person name="Labutti K."/>
            <person name="Haridas S."/>
            <person name="Kuo A."/>
            <person name="Salamov A."/>
            <person name="Ahrendt S.R."/>
            <person name="Lipzen A."/>
            <person name="Sullivan W."/>
            <person name="Andreopoulos W.B."/>
            <person name="Clum A."/>
            <person name="Lindquist E."/>
            <person name="Daum C."/>
            <person name="Ramamoorthy G.K."/>
            <person name="Gryganskyi A."/>
            <person name="Culley D."/>
            <person name="Magnuson J.K."/>
            <person name="James T.Y."/>
            <person name="O'Malley M.A."/>
            <person name="Stajich J.E."/>
            <person name="Spatafora J.W."/>
            <person name="Visel A."/>
            <person name="Grigoriev I.V."/>
        </authorList>
    </citation>
    <scope>NUCLEOTIDE SEQUENCE [LARGE SCALE GENOMIC DNA]</scope>
    <source>
        <strain evidence="16 17">62-1032</strain>
    </source>
</reference>
<evidence type="ECO:0000256" key="9">
    <source>
        <dbReference type="ARBA" id="ARBA00022989"/>
    </source>
</evidence>
<evidence type="ECO:0000256" key="8">
    <source>
        <dbReference type="ARBA" id="ARBA00022968"/>
    </source>
</evidence>
<evidence type="ECO:0000259" key="15">
    <source>
        <dbReference type="Pfam" id="PF00149"/>
    </source>
</evidence>
<evidence type="ECO:0000256" key="11">
    <source>
        <dbReference type="ARBA" id="ARBA00023180"/>
    </source>
</evidence>
<feature type="region of interest" description="Disordered" evidence="13">
    <location>
        <begin position="325"/>
        <end position="357"/>
    </location>
</feature>
<comment type="caution">
    <text evidence="16">The sequence shown here is derived from an EMBL/GenBank/DDBJ whole genome shotgun (WGS) entry which is preliminary data.</text>
</comment>
<keyword evidence="5 12" id="KW-0926">Vacuole</keyword>